<dbReference type="InterPro" id="IPR050386">
    <property type="entry name" value="Glycosyl_hydrolase_5"/>
</dbReference>
<dbReference type="PANTHER" id="PTHR31297:SF41">
    <property type="entry name" value="ENDOGLUCANASE, PUTATIVE (AFU_ORTHOLOGUE AFUA_5G01830)-RELATED"/>
    <property type="match status" value="1"/>
</dbReference>
<dbReference type="Proteomes" id="UP001157069">
    <property type="component" value="Unassembled WGS sequence"/>
</dbReference>
<evidence type="ECO:0000256" key="7">
    <source>
        <dbReference type="RuleBase" id="RU361153"/>
    </source>
</evidence>
<evidence type="ECO:0000256" key="5">
    <source>
        <dbReference type="ARBA" id="ARBA00023295"/>
    </source>
</evidence>
<dbReference type="Pfam" id="PF00150">
    <property type="entry name" value="Cellulase"/>
    <property type="match status" value="1"/>
</dbReference>
<dbReference type="InterPro" id="IPR017853">
    <property type="entry name" value="GH"/>
</dbReference>
<dbReference type="SUPFAM" id="SSF51445">
    <property type="entry name" value="(Trans)glycosidases"/>
    <property type="match status" value="1"/>
</dbReference>
<keyword evidence="2 7" id="KW-0378">Hydrolase</keyword>
<evidence type="ECO:0000313" key="10">
    <source>
        <dbReference type="Proteomes" id="UP001157069"/>
    </source>
</evidence>
<dbReference type="EMBL" id="BSVA01000001">
    <property type="protein sequence ID" value="GMA89750.1"/>
    <property type="molecule type" value="Genomic_DNA"/>
</dbReference>
<dbReference type="RefSeq" id="WP_284297173.1">
    <property type="nucleotide sequence ID" value="NZ_BSVA01000001.1"/>
</dbReference>
<evidence type="ECO:0000256" key="3">
    <source>
        <dbReference type="ARBA" id="ARBA00023001"/>
    </source>
</evidence>
<evidence type="ECO:0000313" key="9">
    <source>
        <dbReference type="EMBL" id="GMA89750.1"/>
    </source>
</evidence>
<keyword evidence="5 7" id="KW-0326">Glycosidase</keyword>
<comment type="similarity">
    <text evidence="1 7">Belongs to the glycosyl hydrolase 5 (cellulase A) family.</text>
</comment>
<sequence length="483" mass="53806">MSRTGTAPTVRTGLVRAEGAQLVDDQGPLLLRGVGLGNWLLAEGYMWRFGDEQSSPRQIEARIESLVGADAAAVFWRRFRDVFITEADIRAIAEAGFDHVRLPINARGVLADDGSWREDGFALIERAVGWGEAHGLRVLLDVHGAPGGQTGTNIDDSPNGRPELFENETYRAQTIALWEELARRYRDRDSVIGYDLLNEPLPNDWQHRYPAELVQLYRDLTDAIRAIDDRHLIVYEGSHWATNWSVLRERFDDNQLLQFHRYWCPPDTTSIAEYLEVRDSLETPIYMGEGGENTPGWLYAATQLYERHGIGWNLWPWKKLGTRTSPYSAVVPEGWQLIADPSAMLGAAEAQGVLDAFLDAVELQRCERRQPVLDAVFARPSFRIPAWAGVRDGVETPIAALADRPLPEGLWHHTGGAPYSEEEVAVAVRMEAGSRLVFPLAQAPGSWTVDADDPGALEARWEGAALVLEARAAARVRGVDVMP</sequence>
<evidence type="ECO:0000256" key="4">
    <source>
        <dbReference type="ARBA" id="ARBA00023277"/>
    </source>
</evidence>
<feature type="domain" description="Glycoside hydrolase family 5" evidence="8">
    <location>
        <begin position="82"/>
        <end position="317"/>
    </location>
</feature>
<keyword evidence="6" id="KW-0624">Polysaccharide degradation</keyword>
<protein>
    <recommendedName>
        <fullName evidence="8">Glycoside hydrolase family 5 domain-containing protein</fullName>
    </recommendedName>
</protein>
<gene>
    <name evidence="9" type="ORF">GCM10025869_02790</name>
</gene>
<keyword evidence="10" id="KW-1185">Reference proteome</keyword>
<organism evidence="9 10">
    <name type="scientific">Homoserinibacter gongjuensis</name>
    <dbReference type="NCBI Taxonomy" id="1162968"/>
    <lineage>
        <taxon>Bacteria</taxon>
        <taxon>Bacillati</taxon>
        <taxon>Actinomycetota</taxon>
        <taxon>Actinomycetes</taxon>
        <taxon>Micrococcales</taxon>
        <taxon>Microbacteriaceae</taxon>
        <taxon>Homoserinibacter</taxon>
    </lineage>
</organism>
<evidence type="ECO:0000259" key="8">
    <source>
        <dbReference type="Pfam" id="PF00150"/>
    </source>
</evidence>
<keyword evidence="4" id="KW-0119">Carbohydrate metabolism</keyword>
<keyword evidence="3" id="KW-0136">Cellulose degradation</keyword>
<evidence type="ECO:0000256" key="1">
    <source>
        <dbReference type="ARBA" id="ARBA00005641"/>
    </source>
</evidence>
<name>A0ABQ6JR51_9MICO</name>
<evidence type="ECO:0000256" key="6">
    <source>
        <dbReference type="ARBA" id="ARBA00023326"/>
    </source>
</evidence>
<evidence type="ECO:0000256" key="2">
    <source>
        <dbReference type="ARBA" id="ARBA00022801"/>
    </source>
</evidence>
<dbReference type="PROSITE" id="PS00659">
    <property type="entry name" value="GLYCOSYL_HYDROL_F5"/>
    <property type="match status" value="1"/>
</dbReference>
<dbReference type="InterPro" id="IPR018087">
    <property type="entry name" value="Glyco_hydro_5_CS"/>
</dbReference>
<dbReference type="InterPro" id="IPR001547">
    <property type="entry name" value="Glyco_hydro_5"/>
</dbReference>
<reference evidence="10" key="1">
    <citation type="journal article" date="2019" name="Int. J. Syst. Evol. Microbiol.">
        <title>The Global Catalogue of Microorganisms (GCM) 10K type strain sequencing project: providing services to taxonomists for standard genome sequencing and annotation.</title>
        <authorList>
            <consortium name="The Broad Institute Genomics Platform"/>
            <consortium name="The Broad Institute Genome Sequencing Center for Infectious Disease"/>
            <person name="Wu L."/>
            <person name="Ma J."/>
        </authorList>
    </citation>
    <scope>NUCLEOTIDE SEQUENCE [LARGE SCALE GENOMIC DNA]</scope>
    <source>
        <strain evidence="10">NBRC 108755</strain>
    </source>
</reference>
<dbReference type="PANTHER" id="PTHR31297">
    <property type="entry name" value="GLUCAN ENDO-1,6-BETA-GLUCOSIDASE B"/>
    <property type="match status" value="1"/>
</dbReference>
<dbReference type="Gene3D" id="3.20.20.80">
    <property type="entry name" value="Glycosidases"/>
    <property type="match status" value="1"/>
</dbReference>
<accession>A0ABQ6JR51</accession>
<comment type="caution">
    <text evidence="9">The sequence shown here is derived from an EMBL/GenBank/DDBJ whole genome shotgun (WGS) entry which is preliminary data.</text>
</comment>
<proteinExistence type="inferred from homology"/>